<keyword evidence="3" id="KW-1185">Reference proteome</keyword>
<accession>A0A9D4YLI2</accession>
<comment type="caution">
    <text evidence="2">The sequence shown here is derived from an EMBL/GenBank/DDBJ whole genome shotgun (WGS) entry which is preliminary data.</text>
</comment>
<organism evidence="2 3">
    <name type="scientific">Pisum sativum</name>
    <name type="common">Garden pea</name>
    <name type="synonym">Lathyrus oleraceus</name>
    <dbReference type="NCBI Taxonomy" id="3888"/>
    <lineage>
        <taxon>Eukaryota</taxon>
        <taxon>Viridiplantae</taxon>
        <taxon>Streptophyta</taxon>
        <taxon>Embryophyta</taxon>
        <taxon>Tracheophyta</taxon>
        <taxon>Spermatophyta</taxon>
        <taxon>Magnoliopsida</taxon>
        <taxon>eudicotyledons</taxon>
        <taxon>Gunneridae</taxon>
        <taxon>Pentapetalae</taxon>
        <taxon>rosids</taxon>
        <taxon>fabids</taxon>
        <taxon>Fabales</taxon>
        <taxon>Fabaceae</taxon>
        <taxon>Papilionoideae</taxon>
        <taxon>50 kb inversion clade</taxon>
        <taxon>NPAAA clade</taxon>
        <taxon>Hologalegina</taxon>
        <taxon>IRL clade</taxon>
        <taxon>Fabeae</taxon>
        <taxon>Lathyrus</taxon>
    </lineage>
</organism>
<reference evidence="2 3" key="1">
    <citation type="journal article" date="2022" name="Nat. Genet.">
        <title>Improved pea reference genome and pan-genome highlight genomic features and evolutionary characteristics.</title>
        <authorList>
            <person name="Yang T."/>
            <person name="Liu R."/>
            <person name="Luo Y."/>
            <person name="Hu S."/>
            <person name="Wang D."/>
            <person name="Wang C."/>
            <person name="Pandey M.K."/>
            <person name="Ge S."/>
            <person name="Xu Q."/>
            <person name="Li N."/>
            <person name="Li G."/>
            <person name="Huang Y."/>
            <person name="Saxena R.K."/>
            <person name="Ji Y."/>
            <person name="Li M."/>
            <person name="Yan X."/>
            <person name="He Y."/>
            <person name="Liu Y."/>
            <person name="Wang X."/>
            <person name="Xiang C."/>
            <person name="Varshney R.K."/>
            <person name="Ding H."/>
            <person name="Gao S."/>
            <person name="Zong X."/>
        </authorList>
    </citation>
    <scope>NUCLEOTIDE SEQUENCE [LARGE SCALE GENOMIC DNA]</scope>
    <source>
        <strain evidence="2 3">cv. Zhongwan 6</strain>
    </source>
</reference>
<proteinExistence type="predicted"/>
<gene>
    <name evidence="2" type="ORF">KIW84_011017</name>
</gene>
<sequence>MLQQTIGTTNVAQKVNFLHALNISKGKQNSWIIDSGASDNVTGDLAIFDSYPPCQNNLIVQIDDGTLSKVMGKEASKPTPEPNENATENAKPTRGPEEITSENAEDIAVENAEDIAVETIAPTTETTPRNNVKLYSMKSKKGIESFTTPRQNQETYKTIGNGVLSGNTAPNSVNVNDIDIPIALRKNQP</sequence>
<dbReference type="EMBL" id="JAMSHJ010000001">
    <property type="protein sequence ID" value="KAI5441791.1"/>
    <property type="molecule type" value="Genomic_DNA"/>
</dbReference>
<evidence type="ECO:0000256" key="1">
    <source>
        <dbReference type="SAM" id="MobiDB-lite"/>
    </source>
</evidence>
<feature type="region of interest" description="Disordered" evidence="1">
    <location>
        <begin position="72"/>
        <end position="104"/>
    </location>
</feature>
<dbReference type="AlphaFoldDB" id="A0A9D4YLI2"/>
<dbReference type="Gramene" id="Psat01G0101700-T1">
    <property type="protein sequence ID" value="KAI5441791.1"/>
    <property type="gene ID" value="KIW84_011017"/>
</dbReference>
<dbReference type="Proteomes" id="UP001058974">
    <property type="component" value="Chromosome 1"/>
</dbReference>
<name>A0A9D4YLI2_PEA</name>
<protein>
    <submittedName>
        <fullName evidence="2">Uncharacterized protein</fullName>
    </submittedName>
</protein>
<evidence type="ECO:0000313" key="3">
    <source>
        <dbReference type="Proteomes" id="UP001058974"/>
    </source>
</evidence>
<evidence type="ECO:0000313" key="2">
    <source>
        <dbReference type="EMBL" id="KAI5441791.1"/>
    </source>
</evidence>